<dbReference type="GO" id="GO:0005829">
    <property type="term" value="C:cytosol"/>
    <property type="evidence" value="ECO:0007669"/>
    <property type="project" value="TreeGrafter"/>
</dbReference>
<keyword evidence="11 14" id="KW-0456">Lyase</keyword>
<evidence type="ECO:0000313" key="19">
    <source>
        <dbReference type="Proteomes" id="UP000677054"/>
    </source>
</evidence>
<sequence>MQRTTMTALKNDTFLRALMRQPTDYTPVWMMRQAGRYLPEYRESRKTAGSFLQLCKNAQFATDVTLQPLDRYPLLDAAILFSDILTVPDAMGLGLYFEEGEGPKFERTLQLEADIQKLTVPDMAKLQYVFDAVSNIRKALNGRVPLIGFSGSPWTLATYMVEGKGGTDFLNTKKLAYARPELLHHILEVTAQTVIQYLNAQIAAGAQAVMIFDSWGGALSHNAYTEFSLNYMQKIVAGLTKNAEGKKVPSIVFTKGGALWLEAQAEIGADALGLDWAVDIGSARKRVGDKVALQGNLDPAILLSTPEAIEKEVASVLASYGKGSGHVFNLGHGITQWTPPENAAAMLEAVRKHSLQYHQ</sequence>
<feature type="domain" description="Uroporphyrinogen decarboxylase (URO-D)" evidence="16">
    <location>
        <begin position="27"/>
        <end position="36"/>
    </location>
</feature>
<dbReference type="Pfam" id="PF01208">
    <property type="entry name" value="URO-D"/>
    <property type="match status" value="1"/>
</dbReference>
<keyword evidence="8" id="KW-0963">Cytoplasm</keyword>
<protein>
    <recommendedName>
        <fullName evidence="7 14">Uroporphyrinogen decarboxylase</fullName>
        <ecNumber evidence="6 14">4.1.1.37</ecNumber>
    </recommendedName>
</protein>
<dbReference type="AlphaFoldDB" id="A0A7R9A8F2"/>
<evidence type="ECO:0000256" key="5">
    <source>
        <dbReference type="ARBA" id="ARBA00011738"/>
    </source>
</evidence>
<dbReference type="OrthoDB" id="339900at2759"/>
<keyword evidence="19" id="KW-1185">Reference proteome</keyword>
<dbReference type="InterPro" id="IPR006361">
    <property type="entry name" value="Uroporphyrinogen_deCO2ase_HemE"/>
</dbReference>
<evidence type="ECO:0000256" key="11">
    <source>
        <dbReference type="ARBA" id="ARBA00023239"/>
    </source>
</evidence>
<dbReference type="Gene3D" id="3.20.20.210">
    <property type="match status" value="1"/>
</dbReference>
<evidence type="ECO:0000256" key="15">
    <source>
        <dbReference type="RuleBase" id="RU004169"/>
    </source>
</evidence>
<evidence type="ECO:0000256" key="9">
    <source>
        <dbReference type="ARBA" id="ARBA00022793"/>
    </source>
</evidence>
<comment type="subcellular location">
    <subcellularLocation>
        <location evidence="2">Cytoplasm</location>
    </subcellularLocation>
</comment>
<dbReference type="PROSITE" id="PS00907">
    <property type="entry name" value="UROD_2"/>
    <property type="match status" value="1"/>
</dbReference>
<comment type="catalytic activity">
    <reaction evidence="13">
        <text>uroporphyrinogen III + 4 H(+) = coproporphyrinogen III + 4 CO2</text>
        <dbReference type="Rhea" id="RHEA:19865"/>
        <dbReference type="ChEBI" id="CHEBI:15378"/>
        <dbReference type="ChEBI" id="CHEBI:16526"/>
        <dbReference type="ChEBI" id="CHEBI:57308"/>
        <dbReference type="ChEBI" id="CHEBI:57309"/>
        <dbReference type="EC" id="4.1.1.37"/>
    </reaction>
    <physiologicalReaction direction="left-to-right" evidence="13">
        <dbReference type="Rhea" id="RHEA:19866"/>
    </physiologicalReaction>
</comment>
<accession>A0A7R9A8F2</accession>
<evidence type="ECO:0000256" key="12">
    <source>
        <dbReference type="ARBA" id="ARBA00023244"/>
    </source>
</evidence>
<feature type="domain" description="Uroporphyrinogen decarboxylase (URO-D)" evidence="17">
    <location>
        <begin position="147"/>
        <end position="163"/>
    </location>
</feature>
<comment type="function">
    <text evidence="1">Catalyzes the decarboxylation of four acetate groups of uroporphyrinogen-III to yield coproporphyrinogen-III.</text>
</comment>
<dbReference type="PANTHER" id="PTHR21091:SF169">
    <property type="entry name" value="UROPORPHYRINOGEN DECARBOXYLASE"/>
    <property type="match status" value="1"/>
</dbReference>
<evidence type="ECO:0000256" key="13">
    <source>
        <dbReference type="ARBA" id="ARBA00048411"/>
    </source>
</evidence>
<dbReference type="SUPFAM" id="SSF51726">
    <property type="entry name" value="UROD/MetE-like"/>
    <property type="match status" value="1"/>
</dbReference>
<dbReference type="InterPro" id="IPR000257">
    <property type="entry name" value="Uroporphyrinogen_deCOase"/>
</dbReference>
<dbReference type="GO" id="GO:0004853">
    <property type="term" value="F:uroporphyrinogen decarboxylase activity"/>
    <property type="evidence" value="ECO:0007669"/>
    <property type="project" value="UniProtKB-EC"/>
</dbReference>
<dbReference type="PROSITE" id="PS00906">
    <property type="entry name" value="UROD_1"/>
    <property type="match status" value="1"/>
</dbReference>
<evidence type="ECO:0000313" key="18">
    <source>
        <dbReference type="EMBL" id="CAD7249405.1"/>
    </source>
</evidence>
<evidence type="ECO:0000256" key="1">
    <source>
        <dbReference type="ARBA" id="ARBA00002448"/>
    </source>
</evidence>
<keyword evidence="12 14" id="KW-0627">Porphyrin biosynthesis</keyword>
<evidence type="ECO:0000256" key="7">
    <source>
        <dbReference type="ARBA" id="ARBA00014308"/>
    </source>
</evidence>
<dbReference type="EC" id="4.1.1.37" evidence="6 14"/>
<evidence type="ECO:0000256" key="10">
    <source>
        <dbReference type="ARBA" id="ARBA00023133"/>
    </source>
</evidence>
<reference evidence="18" key="1">
    <citation type="submission" date="2020-11" db="EMBL/GenBank/DDBJ databases">
        <authorList>
            <person name="Tran Van P."/>
        </authorList>
    </citation>
    <scope>NUCLEOTIDE SEQUENCE</scope>
</reference>
<dbReference type="PANTHER" id="PTHR21091">
    <property type="entry name" value="METHYLTETRAHYDROFOLATE:HOMOCYSTEINE METHYLTRANSFERASE RELATED"/>
    <property type="match status" value="1"/>
</dbReference>
<evidence type="ECO:0000256" key="4">
    <source>
        <dbReference type="ARBA" id="ARBA00009935"/>
    </source>
</evidence>
<dbReference type="CDD" id="cd00717">
    <property type="entry name" value="URO-D"/>
    <property type="match status" value="1"/>
</dbReference>
<evidence type="ECO:0000256" key="8">
    <source>
        <dbReference type="ARBA" id="ARBA00022490"/>
    </source>
</evidence>
<keyword evidence="9 14" id="KW-0210">Decarboxylase</keyword>
<keyword evidence="10" id="KW-0350">Heme biosynthesis</keyword>
<organism evidence="18">
    <name type="scientific">Darwinula stevensoni</name>
    <dbReference type="NCBI Taxonomy" id="69355"/>
    <lineage>
        <taxon>Eukaryota</taxon>
        <taxon>Metazoa</taxon>
        <taxon>Ecdysozoa</taxon>
        <taxon>Arthropoda</taxon>
        <taxon>Crustacea</taxon>
        <taxon>Oligostraca</taxon>
        <taxon>Ostracoda</taxon>
        <taxon>Podocopa</taxon>
        <taxon>Podocopida</taxon>
        <taxon>Darwinulocopina</taxon>
        <taxon>Darwinuloidea</taxon>
        <taxon>Darwinulidae</taxon>
        <taxon>Darwinula</taxon>
    </lineage>
</organism>
<comment type="subunit">
    <text evidence="5">Homodimer.</text>
</comment>
<name>A0A7R9A8F2_9CRUS</name>
<gene>
    <name evidence="18" type="ORF">DSTB1V02_LOCUS9202</name>
</gene>
<evidence type="ECO:0000256" key="6">
    <source>
        <dbReference type="ARBA" id="ARBA00012288"/>
    </source>
</evidence>
<dbReference type="GO" id="GO:0006782">
    <property type="term" value="P:protoporphyrinogen IX biosynthetic process"/>
    <property type="evidence" value="ECO:0007669"/>
    <property type="project" value="UniProtKB-UniPathway"/>
</dbReference>
<dbReference type="NCBIfam" id="TIGR01464">
    <property type="entry name" value="hemE"/>
    <property type="match status" value="1"/>
</dbReference>
<evidence type="ECO:0000256" key="14">
    <source>
        <dbReference type="RuleBase" id="RU000554"/>
    </source>
</evidence>
<evidence type="ECO:0000259" key="16">
    <source>
        <dbReference type="PROSITE" id="PS00906"/>
    </source>
</evidence>
<dbReference type="InterPro" id="IPR038071">
    <property type="entry name" value="UROD/MetE-like_sf"/>
</dbReference>
<dbReference type="EMBL" id="LR901789">
    <property type="protein sequence ID" value="CAD7249405.1"/>
    <property type="molecule type" value="Genomic_DNA"/>
</dbReference>
<dbReference type="HAMAP" id="MF_00218">
    <property type="entry name" value="URO_D"/>
    <property type="match status" value="1"/>
</dbReference>
<dbReference type="EMBL" id="CAJPEV010002272">
    <property type="protein sequence ID" value="CAG0896360.1"/>
    <property type="molecule type" value="Genomic_DNA"/>
</dbReference>
<evidence type="ECO:0000256" key="2">
    <source>
        <dbReference type="ARBA" id="ARBA00004496"/>
    </source>
</evidence>
<dbReference type="Proteomes" id="UP000677054">
    <property type="component" value="Unassembled WGS sequence"/>
</dbReference>
<dbReference type="UniPathway" id="UPA00251">
    <property type="reaction ID" value="UER00321"/>
</dbReference>
<comment type="pathway">
    <text evidence="3 14">Porphyrin-containing compound metabolism; protoporphyrin-IX biosynthesis; coproporphyrinogen-III from 5-aminolevulinate: step 4/4.</text>
</comment>
<evidence type="ECO:0000259" key="17">
    <source>
        <dbReference type="PROSITE" id="PS00907"/>
    </source>
</evidence>
<dbReference type="FunFam" id="3.20.20.210:FF:000001">
    <property type="entry name" value="Uroporphyrinogen decarboxylase"/>
    <property type="match status" value="1"/>
</dbReference>
<proteinExistence type="inferred from homology"/>
<comment type="similarity">
    <text evidence="4 15">Belongs to the uroporphyrinogen decarboxylase family.</text>
</comment>
<evidence type="ECO:0000256" key="3">
    <source>
        <dbReference type="ARBA" id="ARBA00004804"/>
    </source>
</evidence>